<accession>A0A5C0VIN1</accession>
<evidence type="ECO:0000313" key="2">
    <source>
        <dbReference type="EMBL" id="QEK51623.1"/>
    </source>
</evidence>
<dbReference type="AlphaFoldDB" id="A0A5C0VIN1"/>
<keyword evidence="1" id="KW-0255">Endonuclease</keyword>
<dbReference type="RefSeq" id="WP_149074583.1">
    <property type="nucleotide sequence ID" value="NZ_CP043329.1"/>
</dbReference>
<keyword evidence="3" id="KW-1185">Reference proteome</keyword>
<dbReference type="InterPro" id="IPR011067">
    <property type="entry name" value="Plasmid_toxin/cell-grow_inhib"/>
</dbReference>
<dbReference type="GO" id="GO:0004521">
    <property type="term" value="F:RNA endonuclease activity"/>
    <property type="evidence" value="ECO:0007669"/>
    <property type="project" value="TreeGrafter"/>
</dbReference>
<dbReference type="PANTHER" id="PTHR33988:SF2">
    <property type="entry name" value="ENDORIBONUCLEASE MAZF"/>
    <property type="match status" value="1"/>
</dbReference>
<dbReference type="EC" id="3.1.-.-" evidence="1"/>
<dbReference type="EMBL" id="CP043329">
    <property type="protein sequence ID" value="QEK51623.1"/>
    <property type="molecule type" value="Genomic_DNA"/>
</dbReference>
<dbReference type="PIRSF" id="PIRSF033490">
    <property type="entry name" value="MazF"/>
    <property type="match status" value="1"/>
</dbReference>
<dbReference type="KEGG" id="pej:FYC62_08090"/>
<gene>
    <name evidence="2" type="ORF">FYC62_08090</name>
</gene>
<sequence>MKIKQFDIWLADLNPSRGTEPGKIRPVVVIQTDLLNDIHPSTIICPITTNVQQDIQILRVHLNENQLDKLSDILVDQIRAIDNKRLMSKLGELTQNQKEKLKANLRIVLDI</sequence>
<organism evidence="2 3">
    <name type="scientific">Pedobacter aquae</name>
    <dbReference type="NCBI Taxonomy" id="2605747"/>
    <lineage>
        <taxon>Bacteria</taxon>
        <taxon>Pseudomonadati</taxon>
        <taxon>Bacteroidota</taxon>
        <taxon>Sphingobacteriia</taxon>
        <taxon>Sphingobacteriales</taxon>
        <taxon>Sphingobacteriaceae</taxon>
        <taxon>Pedobacter</taxon>
    </lineage>
</organism>
<dbReference type="PANTHER" id="PTHR33988">
    <property type="entry name" value="ENDORIBONUCLEASE MAZF-RELATED"/>
    <property type="match status" value="1"/>
</dbReference>
<dbReference type="Pfam" id="PF02452">
    <property type="entry name" value="PemK_toxin"/>
    <property type="match status" value="1"/>
</dbReference>
<dbReference type="InterPro" id="IPR003477">
    <property type="entry name" value="PemK-like"/>
</dbReference>
<keyword evidence="1" id="KW-0378">Hydrolase</keyword>
<name>A0A5C0VIN1_9SPHI</name>
<protein>
    <recommendedName>
        <fullName evidence="1">mRNA interferase</fullName>
        <ecNumber evidence="1">3.1.-.-</ecNumber>
    </recommendedName>
</protein>
<dbReference type="GO" id="GO:0003677">
    <property type="term" value="F:DNA binding"/>
    <property type="evidence" value="ECO:0007669"/>
    <property type="project" value="InterPro"/>
</dbReference>
<reference evidence="2 3" key="1">
    <citation type="submission" date="2019-08" db="EMBL/GenBank/DDBJ databases">
        <title>Pedobacter sp. nov., isolated from Han river, South Korea.</title>
        <authorList>
            <person name="Lee D.-H."/>
            <person name="Kim Y.-S."/>
            <person name="Hwang E.-M."/>
            <person name="Le Tran T.C."/>
            <person name="Cha C.-J."/>
        </authorList>
    </citation>
    <scope>NUCLEOTIDE SEQUENCE [LARGE SCALE GENOMIC DNA]</scope>
    <source>
        <strain evidence="2 3">CJ43</strain>
    </source>
</reference>
<evidence type="ECO:0000256" key="1">
    <source>
        <dbReference type="PIRNR" id="PIRNR033490"/>
    </source>
</evidence>
<comment type="similarity">
    <text evidence="1">Belongs to the PemK/MazF family.</text>
</comment>
<dbReference type="GO" id="GO:0016075">
    <property type="term" value="P:rRNA catabolic process"/>
    <property type="evidence" value="ECO:0007669"/>
    <property type="project" value="TreeGrafter"/>
</dbReference>
<keyword evidence="1" id="KW-0540">Nuclease</keyword>
<dbReference type="Proteomes" id="UP000323653">
    <property type="component" value="Chromosome"/>
</dbReference>
<proteinExistence type="inferred from homology"/>
<dbReference type="GO" id="GO:0006402">
    <property type="term" value="P:mRNA catabolic process"/>
    <property type="evidence" value="ECO:0007669"/>
    <property type="project" value="TreeGrafter"/>
</dbReference>
<dbReference type="SUPFAM" id="SSF50118">
    <property type="entry name" value="Cell growth inhibitor/plasmid maintenance toxic component"/>
    <property type="match status" value="1"/>
</dbReference>
<comment type="function">
    <text evidence="1">Toxic component of a type II toxin-antitoxin (TA) system.</text>
</comment>
<dbReference type="GO" id="GO:0016787">
    <property type="term" value="F:hydrolase activity"/>
    <property type="evidence" value="ECO:0007669"/>
    <property type="project" value="UniProtKB-KW"/>
</dbReference>
<evidence type="ECO:0000313" key="3">
    <source>
        <dbReference type="Proteomes" id="UP000323653"/>
    </source>
</evidence>
<dbReference type="Gene3D" id="2.30.30.110">
    <property type="match status" value="1"/>
</dbReference>